<dbReference type="InterPro" id="IPR016194">
    <property type="entry name" value="SPOC-like_C_dom_sf"/>
</dbReference>
<accession>A0A177DTN1</accession>
<dbReference type="GO" id="GO:0003690">
    <property type="term" value="F:double-stranded DNA binding"/>
    <property type="evidence" value="ECO:0007669"/>
    <property type="project" value="TreeGrafter"/>
</dbReference>
<comment type="function">
    <text evidence="17">Single-stranded DNA-dependent ATP-dependent helicase. Involved in non-homologous end joining (NHEJ) DNA double strand break repair. DNA-binding is sequence-independent but has a high affinity to nicks in double-stranded DNA and to the ends of duplex DNA. Binds to naturally occurring chromosomal ends, and therefore provides chromosomal end protection. Required also for telomere recombination to repair telomeric ends in the absence of telomerase. KU70, of the KU70/KU80 heterodimer, binds to the stem loop of TLC1, the RNA component of telomerase. Involved in telomere maintenance. Interacts with telomeric repeats and subtelomeric sequences thereby controlling telomere length and protecting against subtelomeric rearrangement. Maintains telomeric chromatin, which is involved in silencing the expression of genes located at the telomere. Required for mating-type switching.</text>
</comment>
<comment type="catalytic activity">
    <reaction evidence="19">
        <text>ATP + H2O = ADP + phosphate + H(+)</text>
        <dbReference type="Rhea" id="RHEA:13065"/>
        <dbReference type="ChEBI" id="CHEBI:15377"/>
        <dbReference type="ChEBI" id="CHEBI:15378"/>
        <dbReference type="ChEBI" id="CHEBI:30616"/>
        <dbReference type="ChEBI" id="CHEBI:43474"/>
        <dbReference type="ChEBI" id="CHEBI:456216"/>
        <dbReference type="EC" id="3.6.4.12"/>
    </reaction>
</comment>
<reference evidence="22 23" key="1">
    <citation type="submission" date="2016-05" db="EMBL/GenBank/DDBJ databases">
        <title>Comparative analysis of secretome profiles of manganese(II)-oxidizing ascomycete fungi.</title>
        <authorList>
            <consortium name="DOE Joint Genome Institute"/>
            <person name="Zeiner C.A."/>
            <person name="Purvine S.O."/>
            <person name="Zink E.M."/>
            <person name="Wu S."/>
            <person name="Pasa-Tolic L."/>
            <person name="Chaput D.L."/>
            <person name="Haridas S."/>
            <person name="Grigoriev I.V."/>
            <person name="Santelli C.M."/>
            <person name="Hansel C.M."/>
        </authorList>
    </citation>
    <scope>NUCLEOTIDE SEQUENCE [LARGE SCALE GENOMIC DNA]</scope>
    <source>
        <strain evidence="22 23">SRC1lrK2f</strain>
    </source>
</reference>
<keyword evidence="23" id="KW-1185">Reference proteome</keyword>
<dbReference type="InterPro" id="IPR006164">
    <property type="entry name" value="DNA_bd_Ku70/Ku80"/>
</dbReference>
<keyword evidence="12" id="KW-0779">Telomere</keyword>
<evidence type="ECO:0000256" key="20">
    <source>
        <dbReference type="SAM" id="MobiDB-lite"/>
    </source>
</evidence>
<dbReference type="PROSITE" id="PS50234">
    <property type="entry name" value="VWFA"/>
    <property type="match status" value="1"/>
</dbReference>
<dbReference type="PANTHER" id="PTHR12604:SF4">
    <property type="entry name" value="X-RAY REPAIR CROSS-COMPLEMENTING PROTEIN 5"/>
    <property type="match status" value="1"/>
</dbReference>
<dbReference type="InterPro" id="IPR024193">
    <property type="entry name" value="Ku80"/>
</dbReference>
<dbReference type="STRING" id="5599.A0A177DTN1"/>
<dbReference type="CDD" id="cd00873">
    <property type="entry name" value="KU80"/>
    <property type="match status" value="1"/>
</dbReference>
<keyword evidence="10" id="KW-0347">Helicase</keyword>
<dbReference type="GeneID" id="29118380"/>
<dbReference type="EMBL" id="KV441473">
    <property type="protein sequence ID" value="OAG23114.1"/>
    <property type="molecule type" value="Genomic_DNA"/>
</dbReference>
<dbReference type="KEGG" id="aalt:CC77DRAFT_694592"/>
<feature type="region of interest" description="Disordered" evidence="20">
    <location>
        <begin position="583"/>
        <end position="604"/>
    </location>
</feature>
<dbReference type="GO" id="GO:0042162">
    <property type="term" value="F:telomeric DNA binding"/>
    <property type="evidence" value="ECO:0007669"/>
    <property type="project" value="InterPro"/>
</dbReference>
<dbReference type="InterPro" id="IPR036465">
    <property type="entry name" value="vWFA_dom_sf"/>
</dbReference>
<dbReference type="Proteomes" id="UP000077248">
    <property type="component" value="Unassembled WGS sequence"/>
</dbReference>
<dbReference type="Gene3D" id="3.40.50.410">
    <property type="entry name" value="von Willebrand factor, type A domain"/>
    <property type="match status" value="1"/>
</dbReference>
<proteinExistence type="inferred from homology"/>
<evidence type="ECO:0000256" key="11">
    <source>
        <dbReference type="ARBA" id="ARBA00022840"/>
    </source>
</evidence>
<name>A0A177DTN1_ALTAL</name>
<dbReference type="SUPFAM" id="SSF101420">
    <property type="entry name" value="C-terminal domain of Ku80"/>
    <property type="match status" value="1"/>
</dbReference>
<dbReference type="GO" id="GO:0005524">
    <property type="term" value="F:ATP binding"/>
    <property type="evidence" value="ECO:0007669"/>
    <property type="project" value="UniProtKB-KW"/>
</dbReference>
<dbReference type="Pfam" id="PF08785">
    <property type="entry name" value="Ku_PK_bind"/>
    <property type="match status" value="1"/>
</dbReference>
<evidence type="ECO:0000256" key="10">
    <source>
        <dbReference type="ARBA" id="ARBA00022806"/>
    </source>
</evidence>
<dbReference type="InterPro" id="IPR005161">
    <property type="entry name" value="Ku_N"/>
</dbReference>
<dbReference type="Gene3D" id="1.10.1600.10">
    <property type="match status" value="1"/>
</dbReference>
<gene>
    <name evidence="22" type="ORF">CC77DRAFT_694592</name>
</gene>
<dbReference type="GO" id="GO:0000781">
    <property type="term" value="C:chromosome, telomeric region"/>
    <property type="evidence" value="ECO:0007669"/>
    <property type="project" value="UniProtKB-SubCell"/>
</dbReference>
<dbReference type="InterPro" id="IPR002035">
    <property type="entry name" value="VWF_A"/>
</dbReference>
<keyword evidence="8" id="KW-0227">DNA damage</keyword>
<evidence type="ECO:0000259" key="21">
    <source>
        <dbReference type="PROSITE" id="PS50234"/>
    </source>
</evidence>
<dbReference type="VEuPathDB" id="FungiDB:CC77DRAFT_694592"/>
<dbReference type="FunFam" id="1.10.1600.10:FF:000002">
    <property type="entry name" value="X-ray repair cross-complementing protein 5"/>
    <property type="match status" value="1"/>
</dbReference>
<comment type="similarity">
    <text evidence="3">Belongs to the ku80 family.</text>
</comment>
<evidence type="ECO:0000256" key="19">
    <source>
        <dbReference type="ARBA" id="ARBA00047995"/>
    </source>
</evidence>
<evidence type="ECO:0000256" key="7">
    <source>
        <dbReference type="ARBA" id="ARBA00022741"/>
    </source>
</evidence>
<dbReference type="GO" id="GO:0003678">
    <property type="term" value="F:DNA helicase activity"/>
    <property type="evidence" value="ECO:0007669"/>
    <property type="project" value="UniProtKB-EC"/>
</dbReference>
<dbReference type="GO" id="GO:0006310">
    <property type="term" value="P:DNA recombination"/>
    <property type="evidence" value="ECO:0007669"/>
    <property type="project" value="UniProtKB-KW"/>
</dbReference>
<dbReference type="GO" id="GO:0000723">
    <property type="term" value="P:telomere maintenance"/>
    <property type="evidence" value="ECO:0007669"/>
    <property type="project" value="InterPro"/>
</dbReference>
<evidence type="ECO:0000256" key="1">
    <source>
        <dbReference type="ARBA" id="ARBA00004123"/>
    </source>
</evidence>
<feature type="domain" description="VWFA" evidence="21">
    <location>
        <begin position="6"/>
        <end position="183"/>
    </location>
</feature>
<evidence type="ECO:0000256" key="5">
    <source>
        <dbReference type="ARBA" id="ARBA00021792"/>
    </source>
</evidence>
<evidence type="ECO:0000256" key="3">
    <source>
        <dbReference type="ARBA" id="ARBA00007726"/>
    </source>
</evidence>
<keyword evidence="11" id="KW-0067">ATP-binding</keyword>
<comment type="subcellular location">
    <subcellularLocation>
        <location evidence="2">Chromosome</location>
        <location evidence="2">Telomere</location>
    </subcellularLocation>
    <subcellularLocation>
        <location evidence="1">Nucleus</location>
    </subcellularLocation>
</comment>
<dbReference type="SUPFAM" id="SSF53300">
    <property type="entry name" value="vWA-like"/>
    <property type="match status" value="1"/>
</dbReference>
<protein>
    <recommendedName>
        <fullName evidence="5">ATP-dependent DNA helicase II subunit 2</fullName>
        <ecNumber evidence="4">3.6.4.12</ecNumber>
    </recommendedName>
    <alternativeName>
        <fullName evidence="18">ATP-dependent DNA helicase II subunit Ku80</fullName>
    </alternativeName>
</protein>
<evidence type="ECO:0000256" key="4">
    <source>
        <dbReference type="ARBA" id="ARBA00012551"/>
    </source>
</evidence>
<dbReference type="GO" id="GO:0043564">
    <property type="term" value="C:Ku70:Ku80 complex"/>
    <property type="evidence" value="ECO:0007669"/>
    <property type="project" value="InterPro"/>
</dbReference>
<evidence type="ECO:0000256" key="12">
    <source>
        <dbReference type="ARBA" id="ARBA00022895"/>
    </source>
</evidence>
<keyword evidence="13" id="KW-0238">DNA-binding</keyword>
<evidence type="ECO:0000313" key="23">
    <source>
        <dbReference type="Proteomes" id="UP000077248"/>
    </source>
</evidence>
<dbReference type="GO" id="GO:0016787">
    <property type="term" value="F:hydrolase activity"/>
    <property type="evidence" value="ECO:0007669"/>
    <property type="project" value="UniProtKB-KW"/>
</dbReference>
<evidence type="ECO:0000256" key="13">
    <source>
        <dbReference type="ARBA" id="ARBA00023125"/>
    </source>
</evidence>
<dbReference type="EC" id="3.6.4.12" evidence="4"/>
<keyword evidence="7" id="KW-0547">Nucleotide-binding</keyword>
<dbReference type="Pfam" id="PF03731">
    <property type="entry name" value="Ku_N"/>
    <property type="match status" value="1"/>
</dbReference>
<sequence>MAGKEATVYILDLGRSMGEKRNGREQTDLDWTLEYVWDKITTTVSRRSLGDLVATGRKSALMSVIGCRTDETDLAGIMEEGEGYENIKVFSELKSYLLGDVRMLQEQLKPSKTDNGDLLSALAVAVHMIDNATKGTKGNPLKYDRRVIIVTDGRGQMDTEDLEQMASKIKDPDAPFEIILLGLDFDDPDVGYTEETKESRKAKNEQILKGFVEDCNGNFGTLVTAIEQLHTPRLKDTRPVQSYRGSLTLGDASKYEATITIDVERYPCTMIAKPPTASTFAVRADHAGASGPSVESSATVVGEDYPMTDLSAVHNQHLYQVDNLDEPGLKKPVELDELERGYEYGRTAVHISESDMNVVKLETQQALELVGFIKGEEFDRYLPLSRANFIVPQKANPQAQLALSSFIHALYEADCYAVARLVAKDLKPPVLLLLVPRIELEWEALVDVELPFEEDMRRYKFPPLDCKLTVSGKTITEHKDLPTDELLNAMSHYVDAMDLSTFGRDEDGNEEEYAKPEDTFSPLVHRILQVIKWRATHPDPTLPMPDPPEILMKYSQPPTELIAAAVKQLDSVKKAADVKKVPPKVRGRGKRQRTDRDKPLSGLDVDELLGKPKRVKIETNNLIPSFKQALAASDDLDAIQEAVEGIAKEVHNLISSSIGDNAYGRALEAIRVMREELTELEEPEMYNTFVVRLKEDILGGKLNGNRRDMWWKIKGSRYGLIDSKKSYVSPVTEDEARRFYEV</sequence>
<evidence type="ECO:0000256" key="16">
    <source>
        <dbReference type="ARBA" id="ARBA00023242"/>
    </source>
</evidence>
<dbReference type="Gene3D" id="1.25.40.240">
    <property type="entry name" value="Ku, C-terminal domain"/>
    <property type="match status" value="1"/>
</dbReference>
<organism evidence="22 23">
    <name type="scientific">Alternaria alternata</name>
    <name type="common">Alternaria rot fungus</name>
    <name type="synonym">Torula alternata</name>
    <dbReference type="NCBI Taxonomy" id="5599"/>
    <lineage>
        <taxon>Eukaryota</taxon>
        <taxon>Fungi</taxon>
        <taxon>Dikarya</taxon>
        <taxon>Ascomycota</taxon>
        <taxon>Pezizomycotina</taxon>
        <taxon>Dothideomycetes</taxon>
        <taxon>Pleosporomycetidae</taxon>
        <taxon>Pleosporales</taxon>
        <taxon>Pleosporineae</taxon>
        <taxon>Pleosporaceae</taxon>
        <taxon>Alternaria</taxon>
        <taxon>Alternaria sect. Alternaria</taxon>
        <taxon>Alternaria alternata complex</taxon>
    </lineage>
</organism>
<evidence type="ECO:0000256" key="17">
    <source>
        <dbReference type="ARBA" id="ARBA00024890"/>
    </source>
</evidence>
<evidence type="ECO:0000256" key="9">
    <source>
        <dbReference type="ARBA" id="ARBA00022801"/>
    </source>
</evidence>
<dbReference type="Gene3D" id="2.40.290.10">
    <property type="match status" value="1"/>
</dbReference>
<evidence type="ECO:0000256" key="18">
    <source>
        <dbReference type="ARBA" id="ARBA00031847"/>
    </source>
</evidence>
<dbReference type="PANTHER" id="PTHR12604">
    <property type="entry name" value="KU AUTOANTIGEN DNA HELICASE"/>
    <property type="match status" value="1"/>
</dbReference>
<keyword evidence="6" id="KW-0158">Chromosome</keyword>
<dbReference type="RefSeq" id="XP_018388535.1">
    <property type="nucleotide sequence ID" value="XM_018532786.1"/>
</dbReference>
<dbReference type="SMART" id="SM00559">
    <property type="entry name" value="Ku78"/>
    <property type="match status" value="1"/>
</dbReference>
<dbReference type="InterPro" id="IPR014893">
    <property type="entry name" value="Ku_PK_bind"/>
</dbReference>
<dbReference type="FunFam" id="3.40.50.410:FF:000073">
    <property type="entry name" value="ATP-dependent DNA helicase II subunit 2"/>
    <property type="match status" value="1"/>
</dbReference>
<evidence type="ECO:0000256" key="2">
    <source>
        <dbReference type="ARBA" id="ARBA00004574"/>
    </source>
</evidence>
<evidence type="ECO:0000256" key="15">
    <source>
        <dbReference type="ARBA" id="ARBA00023204"/>
    </source>
</evidence>
<dbReference type="InterPro" id="IPR036494">
    <property type="entry name" value="Ku_C_sf"/>
</dbReference>
<dbReference type="GO" id="GO:0003684">
    <property type="term" value="F:damaged DNA binding"/>
    <property type="evidence" value="ECO:0007669"/>
    <property type="project" value="InterPro"/>
</dbReference>
<keyword evidence="14" id="KW-0233">DNA recombination</keyword>
<keyword evidence="9" id="KW-0378">Hydrolase</keyword>
<dbReference type="SUPFAM" id="SSF100939">
    <property type="entry name" value="SPOC domain-like"/>
    <property type="match status" value="1"/>
</dbReference>
<dbReference type="AlphaFoldDB" id="A0A177DTN1"/>
<evidence type="ECO:0000313" key="22">
    <source>
        <dbReference type="EMBL" id="OAG23114.1"/>
    </source>
</evidence>
<evidence type="ECO:0000256" key="8">
    <source>
        <dbReference type="ARBA" id="ARBA00022763"/>
    </source>
</evidence>
<dbReference type="OMA" id="WAMQYVW"/>
<keyword evidence="15" id="KW-0234">DNA repair</keyword>
<dbReference type="GO" id="GO:0006303">
    <property type="term" value="P:double-strand break repair via nonhomologous end joining"/>
    <property type="evidence" value="ECO:0007669"/>
    <property type="project" value="InterPro"/>
</dbReference>
<keyword evidence="16" id="KW-0539">Nucleus</keyword>
<dbReference type="Pfam" id="PF02735">
    <property type="entry name" value="Ku"/>
    <property type="match status" value="1"/>
</dbReference>
<evidence type="ECO:0000256" key="14">
    <source>
        <dbReference type="ARBA" id="ARBA00023172"/>
    </source>
</evidence>
<evidence type="ECO:0000256" key="6">
    <source>
        <dbReference type="ARBA" id="ARBA00022454"/>
    </source>
</evidence>